<name>A0A318XFA8_9FIRM</name>
<dbReference type="Proteomes" id="UP000248132">
    <property type="component" value="Unassembled WGS sequence"/>
</dbReference>
<evidence type="ECO:0000313" key="2">
    <source>
        <dbReference type="Proteomes" id="UP000248132"/>
    </source>
</evidence>
<evidence type="ECO:0000313" key="1">
    <source>
        <dbReference type="EMBL" id="PYG84238.1"/>
    </source>
</evidence>
<accession>A0A318XFA8</accession>
<proteinExistence type="predicted"/>
<sequence length="113" mass="12858">MTENESIDTLYIPAGLKTEKEIYSGFGKSELIQAVTGATGIAVIDILFSLVIFNNLPAFIIILLMGIFASVMCVQKDITNLSVLDMAVNLYKYMRSQKTYYYKAIDEWRWNQQ</sequence>
<dbReference type="AlphaFoldDB" id="A0A318XFA8"/>
<dbReference type="OrthoDB" id="1848927at2"/>
<gene>
    <name evidence="1" type="ORF">LY28_03743</name>
</gene>
<dbReference type="EMBL" id="QKMR01000039">
    <property type="protein sequence ID" value="PYG84238.1"/>
    <property type="molecule type" value="Genomic_DNA"/>
</dbReference>
<evidence type="ECO:0008006" key="3">
    <source>
        <dbReference type="Google" id="ProtNLM"/>
    </source>
</evidence>
<comment type="caution">
    <text evidence="1">The sequence shown here is derived from an EMBL/GenBank/DDBJ whole genome shotgun (WGS) entry which is preliminary data.</text>
</comment>
<organism evidence="1 2">
    <name type="scientific">Ruminiclostridium sufflavum DSM 19573</name>
    <dbReference type="NCBI Taxonomy" id="1121337"/>
    <lineage>
        <taxon>Bacteria</taxon>
        <taxon>Bacillati</taxon>
        <taxon>Bacillota</taxon>
        <taxon>Clostridia</taxon>
        <taxon>Eubacteriales</taxon>
        <taxon>Oscillospiraceae</taxon>
        <taxon>Ruminiclostridium</taxon>
    </lineage>
</organism>
<protein>
    <recommendedName>
        <fullName evidence="3">PrgI family protein</fullName>
    </recommendedName>
</protein>
<reference evidence="1 2" key="1">
    <citation type="submission" date="2018-06" db="EMBL/GenBank/DDBJ databases">
        <title>Genomic Encyclopedia of Type Strains, Phase I: the one thousand microbial genomes (KMG-I) project.</title>
        <authorList>
            <person name="Kyrpides N."/>
        </authorList>
    </citation>
    <scope>NUCLEOTIDE SEQUENCE [LARGE SCALE GENOMIC DNA]</scope>
    <source>
        <strain evidence="1 2">DSM 19573</strain>
    </source>
</reference>
<dbReference type="RefSeq" id="WP_110463664.1">
    <property type="nucleotide sequence ID" value="NZ_QKMR01000039.1"/>
</dbReference>
<keyword evidence="2" id="KW-1185">Reference proteome</keyword>